<reference evidence="2" key="1">
    <citation type="submission" date="2015-12" db="EMBL/GenBank/DDBJ databases">
        <title>De novo transcriptome assembly of four potential Pierce s Disease insect vectors from Arizona vineyards.</title>
        <authorList>
            <person name="Tassone E.E."/>
        </authorList>
    </citation>
    <scope>NUCLEOTIDE SEQUENCE</scope>
</reference>
<proteinExistence type="predicted"/>
<organism evidence="2">
    <name type="scientific">Clastoptera arizonana</name>
    <name type="common">Arizona spittle bug</name>
    <dbReference type="NCBI Taxonomy" id="38151"/>
    <lineage>
        <taxon>Eukaryota</taxon>
        <taxon>Metazoa</taxon>
        <taxon>Ecdysozoa</taxon>
        <taxon>Arthropoda</taxon>
        <taxon>Hexapoda</taxon>
        <taxon>Insecta</taxon>
        <taxon>Pterygota</taxon>
        <taxon>Neoptera</taxon>
        <taxon>Paraneoptera</taxon>
        <taxon>Hemiptera</taxon>
        <taxon>Auchenorrhyncha</taxon>
        <taxon>Cercopoidea</taxon>
        <taxon>Clastopteridae</taxon>
        <taxon>Clastoptera</taxon>
    </lineage>
</organism>
<dbReference type="InterPro" id="IPR037365">
    <property type="entry name" value="Slowmo/Ups"/>
</dbReference>
<protein>
    <recommendedName>
        <fullName evidence="1">PRELI/MSF1 domain-containing protein</fullName>
    </recommendedName>
</protein>
<gene>
    <name evidence="2" type="ORF">g.25300</name>
</gene>
<dbReference type="PROSITE" id="PS50904">
    <property type="entry name" value="PRELI_MSF1"/>
    <property type="match status" value="1"/>
</dbReference>
<dbReference type="Pfam" id="PF04707">
    <property type="entry name" value="PRELI"/>
    <property type="match status" value="1"/>
</dbReference>
<dbReference type="GO" id="GO:0005758">
    <property type="term" value="C:mitochondrial intermembrane space"/>
    <property type="evidence" value="ECO:0007669"/>
    <property type="project" value="InterPro"/>
</dbReference>
<name>A0A1B6E3G8_9HEMI</name>
<evidence type="ECO:0000259" key="1">
    <source>
        <dbReference type="PROSITE" id="PS50904"/>
    </source>
</evidence>
<feature type="domain" description="PRELI/MSF1" evidence="1">
    <location>
        <begin position="2"/>
        <end position="170"/>
    </location>
</feature>
<dbReference type="EMBL" id="GEDC01004834">
    <property type="protein sequence ID" value="JAS32464.1"/>
    <property type="molecule type" value="Transcribed_RNA"/>
</dbReference>
<dbReference type="InterPro" id="IPR006797">
    <property type="entry name" value="PRELI/MSF1_dom"/>
</dbReference>
<dbReference type="PANTHER" id="PTHR11158">
    <property type="entry name" value="MSF1/PX19 RELATED"/>
    <property type="match status" value="1"/>
</dbReference>
<dbReference type="AlphaFoldDB" id="A0A1B6E3G8"/>
<evidence type="ECO:0000313" key="2">
    <source>
        <dbReference type="EMBL" id="JAS32464.1"/>
    </source>
</evidence>
<accession>A0A1B6E3G8</accession>
<sequence>MVKYLEIKTVFQFDWNQVVQAFWKRYPNPESKHVLSEDTFYREVKDNKLFSKRILTKTNRPPKWGEKFVSARIVKIVEESIVDPKEKVLTTYTRNIGYTSLMSVVEKVVYKVSDENPNWTVAERSAWVDSHVYGFARAIQAFGIDRFRKNCQKQVNGFNYVLFKMFRPVNMTNPDELTSQSTSSSGKEKLIDAAKKASDLAKAKAGTMYASCQTSQT</sequence>